<reference evidence="2 3" key="1">
    <citation type="submission" date="2018-12" db="EMBL/GenBank/DDBJ databases">
        <title>Hymenobacter gummosus sp. nov., isolated from a spring.</title>
        <authorList>
            <person name="Nie L."/>
        </authorList>
    </citation>
    <scope>NUCLEOTIDE SEQUENCE [LARGE SCALE GENOMIC DNA]</scope>
    <source>
        <strain evidence="2 3">KCTC 52166</strain>
    </source>
</reference>
<feature type="region of interest" description="Disordered" evidence="1">
    <location>
        <begin position="1"/>
        <end position="64"/>
    </location>
</feature>
<dbReference type="InterPro" id="IPR009959">
    <property type="entry name" value="Cyclase_SnoaL-like"/>
</dbReference>
<dbReference type="AlphaFoldDB" id="A0A3S0H7P7"/>
<protein>
    <recommendedName>
        <fullName evidence="4">Ester cyclase</fullName>
    </recommendedName>
</protein>
<feature type="compositionally biased region" description="Polar residues" evidence="1">
    <location>
        <begin position="1"/>
        <end position="10"/>
    </location>
</feature>
<accession>A0A3S0H7P7</accession>
<evidence type="ECO:0008006" key="4">
    <source>
        <dbReference type="Google" id="ProtNLM"/>
    </source>
</evidence>
<keyword evidence="3" id="KW-1185">Reference proteome</keyword>
<name>A0A3S0H7P7_9BACT</name>
<dbReference type="InterPro" id="IPR032710">
    <property type="entry name" value="NTF2-like_dom_sf"/>
</dbReference>
<dbReference type="PANTHER" id="PTHR38436:SF1">
    <property type="entry name" value="ESTER CYCLASE"/>
    <property type="match status" value="1"/>
</dbReference>
<dbReference type="Gene3D" id="3.10.450.50">
    <property type="match status" value="1"/>
</dbReference>
<dbReference type="SUPFAM" id="SSF54427">
    <property type="entry name" value="NTF2-like"/>
    <property type="match status" value="1"/>
</dbReference>
<proteinExistence type="predicted"/>
<dbReference type="GO" id="GO:0030638">
    <property type="term" value="P:polyketide metabolic process"/>
    <property type="evidence" value="ECO:0007669"/>
    <property type="project" value="InterPro"/>
</dbReference>
<evidence type="ECO:0000256" key="1">
    <source>
        <dbReference type="SAM" id="MobiDB-lite"/>
    </source>
</evidence>
<feature type="compositionally biased region" description="Low complexity" evidence="1">
    <location>
        <begin position="23"/>
        <end position="42"/>
    </location>
</feature>
<dbReference type="OrthoDB" id="4774596at2"/>
<evidence type="ECO:0000313" key="3">
    <source>
        <dbReference type="Proteomes" id="UP000282184"/>
    </source>
</evidence>
<comment type="caution">
    <text evidence="2">The sequence shown here is derived from an EMBL/GenBank/DDBJ whole genome shotgun (WGS) entry which is preliminary data.</text>
</comment>
<dbReference type="EMBL" id="RXOF01000011">
    <property type="protein sequence ID" value="RTQ47844.1"/>
    <property type="molecule type" value="Genomic_DNA"/>
</dbReference>
<dbReference type="PANTHER" id="PTHR38436">
    <property type="entry name" value="POLYKETIDE CYCLASE SNOAL-LIKE DOMAIN"/>
    <property type="match status" value="1"/>
</dbReference>
<gene>
    <name evidence="2" type="ORF">EJV47_18165</name>
</gene>
<evidence type="ECO:0000313" key="2">
    <source>
        <dbReference type="EMBL" id="RTQ47844.1"/>
    </source>
</evidence>
<dbReference type="Proteomes" id="UP000282184">
    <property type="component" value="Unassembled WGS sequence"/>
</dbReference>
<dbReference type="Pfam" id="PF07366">
    <property type="entry name" value="SnoaL"/>
    <property type="match status" value="1"/>
</dbReference>
<organism evidence="2 3">
    <name type="scientific">Hymenobacter gummosus</name>
    <dbReference type="NCBI Taxonomy" id="1776032"/>
    <lineage>
        <taxon>Bacteria</taxon>
        <taxon>Pseudomonadati</taxon>
        <taxon>Bacteroidota</taxon>
        <taxon>Cytophagia</taxon>
        <taxon>Cytophagales</taxon>
        <taxon>Hymenobacteraceae</taxon>
        <taxon>Hymenobacter</taxon>
    </lineage>
</organism>
<sequence>MRQSSSTRAVSGSCGSRTRRSRLSSIGVPGAAARTRPGRAATHSSVHRAKRQKKESGTRARVRRRPVWVAAHGSANISAGSAVCRSAPAAEQNRLPSPEMPLPAGLAAPLPAGLSKASSNKYIELRRRPVARFHPLIPQPLPVMDVSASALLHWYEDVWNQRQEHRIQELVHPEAVIHGLGLDETRRGPELFREFYQGFSSGFTDIQVTVQRVVAEDEYETALCDVTARHRATGQPVSFSGLNMVHLRDGQIYEAWNQFDFLQMYRQLGQELAPANVPAGA</sequence>